<dbReference type="AlphaFoldDB" id="A0A1S3EFH5"/>
<evidence type="ECO:0000313" key="2">
    <source>
        <dbReference type="Proteomes" id="UP000087171"/>
    </source>
</evidence>
<reference evidence="3" key="2">
    <citation type="submission" date="2025-08" db="UniProtKB">
        <authorList>
            <consortium name="RefSeq"/>
        </authorList>
    </citation>
    <scope>IDENTIFICATION</scope>
    <source>
        <tissue evidence="3">Etiolated seedlings</tissue>
    </source>
</reference>
<dbReference type="eggNOG" id="KOG0939">
    <property type="taxonomic scope" value="Eukaryota"/>
</dbReference>
<dbReference type="Proteomes" id="UP000087171">
    <property type="component" value="Chromosome Ca1"/>
</dbReference>
<accession>A0A1S3EFH5</accession>
<evidence type="ECO:0000313" key="3">
    <source>
        <dbReference type="RefSeq" id="XP_012573716.1"/>
    </source>
</evidence>
<dbReference type="RefSeq" id="XP_012573716.1">
    <property type="nucleotide sequence ID" value="XM_012718262.2"/>
</dbReference>
<reference evidence="2" key="1">
    <citation type="journal article" date="2013" name="Nat. Biotechnol.">
        <title>Draft genome sequence of chickpea (Cicer arietinum) provides a resource for trait improvement.</title>
        <authorList>
            <person name="Varshney R.K."/>
            <person name="Song C."/>
            <person name="Saxena R.K."/>
            <person name="Azam S."/>
            <person name="Yu S."/>
            <person name="Sharpe A.G."/>
            <person name="Cannon S."/>
            <person name="Baek J."/>
            <person name="Rosen B.D."/>
            <person name="Tar'an B."/>
            <person name="Millan T."/>
            <person name="Zhang X."/>
            <person name="Ramsay L.D."/>
            <person name="Iwata A."/>
            <person name="Wang Y."/>
            <person name="Nelson W."/>
            <person name="Farmer A.D."/>
            <person name="Gaur P.M."/>
            <person name="Soderlund C."/>
            <person name="Penmetsa R.V."/>
            <person name="Xu C."/>
            <person name="Bharti A.K."/>
            <person name="He W."/>
            <person name="Winter P."/>
            <person name="Zhao S."/>
            <person name="Hane J.K."/>
            <person name="Carrasquilla-Garcia N."/>
            <person name="Condie J.A."/>
            <person name="Upadhyaya H.D."/>
            <person name="Luo M.C."/>
            <person name="Thudi M."/>
            <person name="Gowda C.L."/>
            <person name="Singh N.P."/>
            <person name="Lichtenzveig J."/>
            <person name="Gali K.K."/>
            <person name="Rubio J."/>
            <person name="Nadarajan N."/>
            <person name="Dolezel J."/>
            <person name="Bansal K.C."/>
            <person name="Xu X."/>
            <person name="Edwards D."/>
            <person name="Zhang G."/>
            <person name="Kahl G."/>
            <person name="Gil J."/>
            <person name="Singh K.B."/>
            <person name="Datta S.K."/>
            <person name="Jackson S.A."/>
            <person name="Wang J."/>
            <person name="Cook D.R."/>
        </authorList>
    </citation>
    <scope>NUCLEOTIDE SEQUENCE [LARGE SCALE GENOMIC DNA]</scope>
    <source>
        <strain evidence="2">cv. CDC Frontier</strain>
    </source>
</reference>
<organism evidence="2 3">
    <name type="scientific">Cicer arietinum</name>
    <name type="common">Chickpea</name>
    <name type="synonym">Garbanzo</name>
    <dbReference type="NCBI Taxonomy" id="3827"/>
    <lineage>
        <taxon>Eukaryota</taxon>
        <taxon>Viridiplantae</taxon>
        <taxon>Streptophyta</taxon>
        <taxon>Embryophyta</taxon>
        <taxon>Tracheophyta</taxon>
        <taxon>Spermatophyta</taxon>
        <taxon>Magnoliopsida</taxon>
        <taxon>eudicotyledons</taxon>
        <taxon>Gunneridae</taxon>
        <taxon>Pentapetalae</taxon>
        <taxon>rosids</taxon>
        <taxon>fabids</taxon>
        <taxon>Fabales</taxon>
        <taxon>Fabaceae</taxon>
        <taxon>Papilionoideae</taxon>
        <taxon>50 kb inversion clade</taxon>
        <taxon>NPAAA clade</taxon>
        <taxon>Hologalegina</taxon>
        <taxon>IRL clade</taxon>
        <taxon>Cicereae</taxon>
        <taxon>Cicer</taxon>
    </lineage>
</organism>
<name>A0A1S3EFH5_CICAR</name>
<protein>
    <submittedName>
        <fullName evidence="3">Uncharacterized protein LOC101500691</fullName>
    </submittedName>
</protein>
<feature type="region of interest" description="Disordered" evidence="1">
    <location>
        <begin position="265"/>
        <end position="287"/>
    </location>
</feature>
<evidence type="ECO:0000256" key="1">
    <source>
        <dbReference type="SAM" id="MobiDB-lite"/>
    </source>
</evidence>
<gene>
    <name evidence="3" type="primary">LOC101500691</name>
</gene>
<dbReference type="PaxDb" id="3827-XP_004487958.1"/>
<dbReference type="KEGG" id="cam:101500691"/>
<dbReference type="GeneID" id="101500691"/>
<dbReference type="OrthoDB" id="1093005at2759"/>
<proteinExistence type="predicted"/>
<keyword evidence="2" id="KW-1185">Reference proteome</keyword>
<dbReference type="STRING" id="3827.A0A1S3EFH5"/>
<sequence length="376" mass="42157">MKGAAAEVAVFADTDLGTRIAFNVPSHITAGAFKRDFEKVHFTCLPDIGEIQVHGLMVWRKSCFYSLPDSLPIKYVFPRMREMWFLHVEASHLKCLQVPCLPHDDAAVVSKHRDLTTYDCENENKTRYNSEEKKEEGLHPCAYLSEENEAISHVPNKKRNSHENYKQHEASGMSERYSCRSVDKSTSTASKSRCVMPENKVENRLELRANSMQESPSKMSTQVVSVSGIINKYFSGFNGINNFSTSSNSAVTSRVVHSEIEVQSHTRSQSCSKKKNVSLPQFTPKTPPHVLHGPLHVDLVSMKSGRKTRRSKVGKCSKTRKSIVGKRLLSASKSLGVSITKHSPALSFSKFKDKKLLEEKSQIRGSIFSICDSDDD</sequence>